<dbReference type="PANTHER" id="PTHR10900">
    <property type="entry name" value="PERIOSTIN-RELATED"/>
    <property type="match status" value="1"/>
</dbReference>
<name>A0A6G1L1Z3_9PEZI</name>
<feature type="domain" description="FAS1" evidence="2">
    <location>
        <begin position="27"/>
        <end position="176"/>
    </location>
</feature>
<gene>
    <name evidence="3" type="ORF">EJ03DRAFT_240179</name>
</gene>
<dbReference type="SMART" id="SM00554">
    <property type="entry name" value="FAS1"/>
    <property type="match status" value="2"/>
</dbReference>
<dbReference type="EMBL" id="ML995863">
    <property type="protein sequence ID" value="KAF2766941.1"/>
    <property type="molecule type" value="Genomic_DNA"/>
</dbReference>
<dbReference type="SUPFAM" id="SSF82153">
    <property type="entry name" value="FAS1 domain"/>
    <property type="match status" value="2"/>
</dbReference>
<dbReference type="Pfam" id="PF02469">
    <property type="entry name" value="Fasciclin"/>
    <property type="match status" value="2"/>
</dbReference>
<feature type="non-terminal residue" evidence="3">
    <location>
        <position position="308"/>
    </location>
</feature>
<organism evidence="3 4">
    <name type="scientific">Teratosphaeria nubilosa</name>
    <dbReference type="NCBI Taxonomy" id="161662"/>
    <lineage>
        <taxon>Eukaryota</taxon>
        <taxon>Fungi</taxon>
        <taxon>Dikarya</taxon>
        <taxon>Ascomycota</taxon>
        <taxon>Pezizomycotina</taxon>
        <taxon>Dothideomycetes</taxon>
        <taxon>Dothideomycetidae</taxon>
        <taxon>Mycosphaerellales</taxon>
        <taxon>Teratosphaeriaceae</taxon>
        <taxon>Teratosphaeria</taxon>
    </lineage>
</organism>
<accession>A0A6G1L1Z3</accession>
<proteinExistence type="predicted"/>
<dbReference type="OrthoDB" id="286301at2759"/>
<dbReference type="GO" id="GO:0000329">
    <property type="term" value="C:fungal-type vacuole membrane"/>
    <property type="evidence" value="ECO:0007669"/>
    <property type="project" value="TreeGrafter"/>
</dbReference>
<feature type="domain" description="FAS1" evidence="2">
    <location>
        <begin position="178"/>
        <end position="306"/>
    </location>
</feature>
<evidence type="ECO:0000313" key="3">
    <source>
        <dbReference type="EMBL" id="KAF2766941.1"/>
    </source>
</evidence>
<dbReference type="Proteomes" id="UP000799436">
    <property type="component" value="Unassembled WGS sequence"/>
</dbReference>
<dbReference type="PANTHER" id="PTHR10900:SF77">
    <property type="entry name" value="FI19380P1"/>
    <property type="match status" value="1"/>
</dbReference>
<reference evidence="3" key="1">
    <citation type="journal article" date="2020" name="Stud. Mycol.">
        <title>101 Dothideomycetes genomes: a test case for predicting lifestyles and emergence of pathogens.</title>
        <authorList>
            <person name="Haridas S."/>
            <person name="Albert R."/>
            <person name="Binder M."/>
            <person name="Bloem J."/>
            <person name="Labutti K."/>
            <person name="Salamov A."/>
            <person name="Andreopoulos B."/>
            <person name="Baker S."/>
            <person name="Barry K."/>
            <person name="Bills G."/>
            <person name="Bluhm B."/>
            <person name="Cannon C."/>
            <person name="Castanera R."/>
            <person name="Culley D."/>
            <person name="Daum C."/>
            <person name="Ezra D."/>
            <person name="Gonzalez J."/>
            <person name="Henrissat B."/>
            <person name="Kuo A."/>
            <person name="Liang C."/>
            <person name="Lipzen A."/>
            <person name="Lutzoni F."/>
            <person name="Magnuson J."/>
            <person name="Mondo S."/>
            <person name="Nolan M."/>
            <person name="Ohm R."/>
            <person name="Pangilinan J."/>
            <person name="Park H.-J."/>
            <person name="Ramirez L."/>
            <person name="Alfaro M."/>
            <person name="Sun H."/>
            <person name="Tritt A."/>
            <person name="Yoshinaga Y."/>
            <person name="Zwiers L.-H."/>
            <person name="Turgeon B."/>
            <person name="Goodwin S."/>
            <person name="Spatafora J."/>
            <person name="Crous P."/>
            <person name="Grigoriev I."/>
        </authorList>
    </citation>
    <scope>NUCLEOTIDE SEQUENCE</scope>
    <source>
        <strain evidence="3">CBS 116005</strain>
    </source>
</reference>
<evidence type="ECO:0000313" key="4">
    <source>
        <dbReference type="Proteomes" id="UP000799436"/>
    </source>
</evidence>
<dbReference type="InterPro" id="IPR000782">
    <property type="entry name" value="FAS1_domain"/>
</dbReference>
<feature type="signal peptide" evidence="1">
    <location>
        <begin position="1"/>
        <end position="18"/>
    </location>
</feature>
<dbReference type="AlphaFoldDB" id="A0A6G1L1Z3"/>
<evidence type="ECO:0000256" key="1">
    <source>
        <dbReference type="SAM" id="SignalP"/>
    </source>
</evidence>
<protein>
    <submittedName>
        <fullName evidence="3">Beta-Ig-H3/fasciclin</fullName>
    </submittedName>
</protein>
<sequence length="308" mass="32311">MHFKTLLSAALAVAGTFAQRDYGDGQGGGLAGLLSSQPDLSVLKDLISGFPDLLKTLNEAKDITIFAPCNKAFALLNSTGQLATLVKNEDYVKALLTYHVVHDVYEAKDFKTTPQFPKTFLVDQPTYTRVSGGQVVELKLKGSTAVVISGGLRMAKVVKADIHFGGGVIHVIGSLLSIPAKPSVTVARAQLSALADSLKVTGLVETLDTACDLTIFAPDNAAFRDLGTSLNGLSNDQIADILKYHVIVGTIGYSSILTNASFPTLLGPPVTITVRANGKVFVNAAEVVIPDILVSNGVAHVIGSVLDP</sequence>
<dbReference type="PROSITE" id="PS50213">
    <property type="entry name" value="FAS1"/>
    <property type="match status" value="2"/>
</dbReference>
<evidence type="ECO:0000259" key="2">
    <source>
        <dbReference type="PROSITE" id="PS50213"/>
    </source>
</evidence>
<dbReference type="GO" id="GO:0016236">
    <property type="term" value="P:macroautophagy"/>
    <property type="evidence" value="ECO:0007669"/>
    <property type="project" value="TreeGrafter"/>
</dbReference>
<dbReference type="InterPro" id="IPR050904">
    <property type="entry name" value="Adhesion/Biosynth-related"/>
</dbReference>
<dbReference type="InterPro" id="IPR036378">
    <property type="entry name" value="FAS1_dom_sf"/>
</dbReference>
<feature type="chain" id="PRO_5026224457" evidence="1">
    <location>
        <begin position="19"/>
        <end position="308"/>
    </location>
</feature>
<keyword evidence="1" id="KW-0732">Signal</keyword>
<keyword evidence="4" id="KW-1185">Reference proteome</keyword>
<dbReference type="Gene3D" id="2.30.180.10">
    <property type="entry name" value="FAS1 domain"/>
    <property type="match status" value="2"/>
</dbReference>